<keyword evidence="8" id="KW-1185">Reference proteome</keyword>
<evidence type="ECO:0000256" key="4">
    <source>
        <dbReference type="ARBA" id="ARBA00023026"/>
    </source>
</evidence>
<dbReference type="Proteomes" id="UP000002648">
    <property type="component" value="Unassembled WGS sequence"/>
</dbReference>
<evidence type="ECO:0000256" key="3">
    <source>
        <dbReference type="ARBA" id="ARBA00022913"/>
    </source>
</evidence>
<evidence type="ECO:0000256" key="2">
    <source>
        <dbReference type="ARBA" id="ARBA00022656"/>
    </source>
</evidence>
<feature type="non-terminal residue" evidence="7">
    <location>
        <position position="1"/>
    </location>
</feature>
<dbReference type="InterPro" id="IPR006914">
    <property type="entry name" value="VENN_dom"/>
</dbReference>
<comment type="subcellular location">
    <subcellularLocation>
        <location evidence="1">Target cell</location>
        <location evidence="1">Target cell cytoplasm</location>
    </subcellularLocation>
</comment>
<evidence type="ECO:0000313" key="7">
    <source>
        <dbReference type="EMBL" id="EJF95510.1"/>
    </source>
</evidence>
<organism evidence="7 8">
    <name type="scientific">Bartonella taylorii 8TBB</name>
    <dbReference type="NCBI Taxonomy" id="1094560"/>
    <lineage>
        <taxon>Bacteria</taxon>
        <taxon>Pseudomonadati</taxon>
        <taxon>Pseudomonadota</taxon>
        <taxon>Alphaproteobacteria</taxon>
        <taxon>Hyphomicrobiales</taxon>
        <taxon>Bartonellaceae</taxon>
        <taxon>Bartonella</taxon>
    </lineage>
</organism>
<keyword evidence="4" id="KW-0843">Virulence</keyword>
<dbReference type="RefSeq" id="WP_004859324.1">
    <property type="nucleotide sequence ID" value="NZ_JH725051.1"/>
</dbReference>
<name>A0A9P2S097_BARTA</name>
<evidence type="ECO:0000256" key="5">
    <source>
        <dbReference type="SAM" id="MobiDB-lite"/>
    </source>
</evidence>
<accession>A0A9P2S097</accession>
<proteinExistence type="predicted"/>
<feature type="compositionally biased region" description="Basic and acidic residues" evidence="5">
    <location>
        <begin position="164"/>
        <end position="181"/>
    </location>
</feature>
<gene>
    <name evidence="7" type="ORF">ME9_00777</name>
</gene>
<comment type="caution">
    <text evidence="7">The sequence shown here is derived from an EMBL/GenBank/DDBJ whole genome shotgun (WGS) entry which is preliminary data.</text>
</comment>
<dbReference type="Pfam" id="PF04829">
    <property type="entry name" value="PT-VENN"/>
    <property type="match status" value="1"/>
</dbReference>
<keyword evidence="2" id="KW-0800">Toxin</keyword>
<feature type="domain" description="VENN motif-containing" evidence="6">
    <location>
        <begin position="74"/>
        <end position="106"/>
    </location>
</feature>
<dbReference type="EMBL" id="AIMD01000026">
    <property type="protein sequence ID" value="EJF95510.1"/>
    <property type="molecule type" value="Genomic_DNA"/>
</dbReference>
<evidence type="ECO:0000259" key="6">
    <source>
        <dbReference type="Pfam" id="PF04829"/>
    </source>
</evidence>
<feature type="region of interest" description="Disordered" evidence="5">
    <location>
        <begin position="161"/>
        <end position="224"/>
    </location>
</feature>
<feature type="compositionally biased region" description="Basic and acidic residues" evidence="5">
    <location>
        <begin position="199"/>
        <end position="224"/>
    </location>
</feature>
<evidence type="ECO:0000313" key="8">
    <source>
        <dbReference type="Proteomes" id="UP000002648"/>
    </source>
</evidence>
<protein>
    <recommendedName>
        <fullName evidence="6">VENN motif-containing domain-containing protein</fullName>
    </recommendedName>
</protein>
<evidence type="ECO:0000256" key="1">
    <source>
        <dbReference type="ARBA" id="ARBA00004219"/>
    </source>
</evidence>
<reference evidence="7 8" key="1">
    <citation type="submission" date="2012-03" db="EMBL/GenBank/DDBJ databases">
        <title>The Genome Sequence of Bartonella taylorii 8TBB.</title>
        <authorList>
            <consortium name="The Broad Institute Genome Sequencing Platform"/>
            <consortium name="The Broad Institute Genome Sequencing Center for Infectious Disease"/>
            <person name="Feldgarden M."/>
            <person name="Kirby J."/>
            <person name="Kosoy M."/>
            <person name="Birtles R."/>
            <person name="Probert W.S."/>
            <person name="Chiaraviglio L."/>
            <person name="Young S.K."/>
            <person name="Zeng Q."/>
            <person name="Gargeya S."/>
            <person name="Fitzgerald M."/>
            <person name="Haas B."/>
            <person name="Abouelleil A."/>
            <person name="Alvarado L."/>
            <person name="Arachchi H.M."/>
            <person name="Berlin A."/>
            <person name="Chapman S.B."/>
            <person name="Gearin G."/>
            <person name="Goldberg J."/>
            <person name="Griggs A."/>
            <person name="Gujja S."/>
            <person name="Hansen M."/>
            <person name="Heiman D."/>
            <person name="Howarth C."/>
            <person name="Larimer J."/>
            <person name="Lui A."/>
            <person name="MacDonald P.J.P."/>
            <person name="McCowen C."/>
            <person name="Montmayeur A."/>
            <person name="Murphy C."/>
            <person name="Neiman D."/>
            <person name="Pearson M."/>
            <person name="Priest M."/>
            <person name="Roberts A."/>
            <person name="Saif S."/>
            <person name="Shea T."/>
            <person name="Sisk P."/>
            <person name="Stolte C."/>
            <person name="Sykes S."/>
            <person name="Wortman J."/>
            <person name="Nusbaum C."/>
            <person name="Birren B."/>
        </authorList>
    </citation>
    <scope>NUCLEOTIDE SEQUENCE [LARGE SCALE GENOMIC DNA]</scope>
    <source>
        <strain evidence="7 8">8TBB</strain>
    </source>
</reference>
<dbReference type="AlphaFoldDB" id="A0A9P2S097"/>
<keyword evidence="3" id="KW-1266">Target cell cytoplasm</keyword>
<sequence length="224" mass="23125">LKGAVASGACTAGAVGGAVGEATAMLQFKLWSKNFIQKEIAALNGRPLTVEDQARIGQKIKEQFSDFKDHAIDIARAAGGVAAALAGGDVNAGADAAGNAAENNSLALAAPLVLEAGAVVSSITPLGWAILLVGGVVVVVSYLNKDIVATTDPLGNLAVVSKSAEGDSEKTDKSTKEEKNKASQASAKDPQNNNDDDNDGKGKKLNKAREHHDKKRDEKKTRIK</sequence>
<dbReference type="GO" id="GO:0090729">
    <property type="term" value="F:toxin activity"/>
    <property type="evidence" value="ECO:0007669"/>
    <property type="project" value="UniProtKB-KW"/>
</dbReference>